<feature type="binding site" evidence="13">
    <location>
        <position position="85"/>
    </location>
    <ligand>
        <name>Mg(2+)</name>
        <dbReference type="ChEBI" id="CHEBI:18420"/>
        <label>1</label>
    </ligand>
</feature>
<evidence type="ECO:0000256" key="3">
    <source>
        <dbReference type="ARBA" id="ARBA00012453"/>
    </source>
</evidence>
<evidence type="ECO:0000256" key="2">
    <source>
        <dbReference type="ARBA" id="ARBA00007482"/>
    </source>
</evidence>
<proteinExistence type="inferred from homology"/>
<evidence type="ECO:0000256" key="10">
    <source>
        <dbReference type="ARBA" id="ARBA00030308"/>
    </source>
</evidence>
<evidence type="ECO:0000256" key="11">
    <source>
        <dbReference type="ARBA" id="ARBA00033056"/>
    </source>
</evidence>
<comment type="similarity">
    <text evidence="2">Belongs to the Nudix hydrolase family. NudF subfamily.</text>
</comment>
<dbReference type="AlphaFoldDB" id="A0A5Q0BHC6"/>
<dbReference type="GO" id="GO:0019693">
    <property type="term" value="P:ribose phosphate metabolic process"/>
    <property type="evidence" value="ECO:0007669"/>
    <property type="project" value="TreeGrafter"/>
</dbReference>
<gene>
    <name evidence="15" type="ORF">F6R98_10215</name>
</gene>
<evidence type="ECO:0000313" key="16">
    <source>
        <dbReference type="Proteomes" id="UP000325755"/>
    </source>
</evidence>
<dbReference type="PROSITE" id="PS51462">
    <property type="entry name" value="NUDIX"/>
    <property type="match status" value="1"/>
</dbReference>
<feature type="binding site" evidence="13">
    <location>
        <position position="105"/>
    </location>
    <ligand>
        <name>Mg(2+)</name>
        <dbReference type="ChEBI" id="CHEBI:18420"/>
        <label>1</label>
    </ligand>
</feature>
<comment type="function">
    <text evidence="8">Acts on ADP-mannose and ADP-glucose as well as ADP-ribose. Prevents glycogen biosynthesis. The reaction catalyzed by this enzyme is a limiting step of the gluconeogenic process.</text>
</comment>
<feature type="domain" description="Nudix hydrolase" evidence="14">
    <location>
        <begin position="44"/>
        <end position="182"/>
    </location>
</feature>
<dbReference type="EMBL" id="CP044205">
    <property type="protein sequence ID" value="QFY42939.1"/>
    <property type="molecule type" value="Genomic_DNA"/>
</dbReference>
<evidence type="ECO:0000259" key="14">
    <source>
        <dbReference type="PROSITE" id="PS51462"/>
    </source>
</evidence>
<evidence type="ECO:0000256" key="9">
    <source>
        <dbReference type="ARBA" id="ARBA00030162"/>
    </source>
</evidence>
<dbReference type="Proteomes" id="UP000325755">
    <property type="component" value="Chromosome"/>
</dbReference>
<evidence type="ECO:0000256" key="8">
    <source>
        <dbReference type="ARBA" id="ARBA00025164"/>
    </source>
</evidence>
<comment type="cofactor">
    <cofactor evidence="1 13">
        <name>Mg(2+)</name>
        <dbReference type="ChEBI" id="CHEBI:18420"/>
    </cofactor>
</comment>
<feature type="binding site" evidence="13">
    <location>
        <position position="101"/>
    </location>
    <ligand>
        <name>Mg(2+)</name>
        <dbReference type="ChEBI" id="CHEBI:18420"/>
        <label>1</label>
    </ligand>
</feature>
<dbReference type="InterPro" id="IPR004385">
    <property type="entry name" value="NDP_pyrophosphatase"/>
</dbReference>
<dbReference type="GO" id="GO:0005829">
    <property type="term" value="C:cytosol"/>
    <property type="evidence" value="ECO:0007669"/>
    <property type="project" value="TreeGrafter"/>
</dbReference>
<dbReference type="InterPro" id="IPR020084">
    <property type="entry name" value="NUDIX_hydrolase_CS"/>
</dbReference>
<keyword evidence="7 13" id="KW-0460">Magnesium</keyword>
<evidence type="ECO:0000313" key="15">
    <source>
        <dbReference type="EMBL" id="QFY42939.1"/>
    </source>
</evidence>
<dbReference type="NCBIfam" id="TIGR00052">
    <property type="entry name" value="nudix-type nucleoside diphosphatase, YffH/AdpP family"/>
    <property type="match status" value="1"/>
</dbReference>
<keyword evidence="6" id="KW-0378">Hydrolase</keyword>
<dbReference type="GO" id="GO:0047631">
    <property type="term" value="F:ADP-ribose diphosphatase activity"/>
    <property type="evidence" value="ECO:0007669"/>
    <property type="project" value="UniProtKB-EC"/>
</dbReference>
<sequence>MTRFFDIVDEKVLHSGFFNLLRLRVRHELFGGGVSPVLSREFYQRSNGVAVVLYDPERDAVVLLEQFRVGALKSGGNPWLLEIVAGGIEEGESIEEVAMRESREEAGCFIRKLIRIGRFYTSPGGSSEQITLFCGLIDTHGVGGVHGLAEEHEDIKVSVVGFAEAMALMQQGSIDSAIPIIGLQWLALNREAVQFAE</sequence>
<dbReference type="GO" id="GO:0019144">
    <property type="term" value="F:ADP-sugar diphosphatase activity"/>
    <property type="evidence" value="ECO:0007669"/>
    <property type="project" value="TreeGrafter"/>
</dbReference>
<dbReference type="GO" id="GO:0006753">
    <property type="term" value="P:nucleoside phosphate metabolic process"/>
    <property type="evidence" value="ECO:0007669"/>
    <property type="project" value="TreeGrafter"/>
</dbReference>
<keyword evidence="5 13" id="KW-0479">Metal-binding</keyword>
<dbReference type="Pfam" id="PF00293">
    <property type="entry name" value="NUDIX"/>
    <property type="match status" value="1"/>
</dbReference>
<dbReference type="SUPFAM" id="SSF55811">
    <property type="entry name" value="Nudix"/>
    <property type="match status" value="1"/>
</dbReference>
<organism evidence="15 16">
    <name type="scientific">Candidatus Methylospira mobilis</name>
    <dbReference type="NCBI Taxonomy" id="1808979"/>
    <lineage>
        <taxon>Bacteria</taxon>
        <taxon>Pseudomonadati</taxon>
        <taxon>Pseudomonadota</taxon>
        <taxon>Gammaproteobacteria</taxon>
        <taxon>Methylococcales</taxon>
        <taxon>Methylococcaceae</taxon>
        <taxon>Candidatus Methylospira</taxon>
    </lineage>
</organism>
<evidence type="ECO:0000256" key="4">
    <source>
        <dbReference type="ARBA" id="ARBA00013297"/>
    </source>
</evidence>
<dbReference type="Gene3D" id="3.90.79.10">
    <property type="entry name" value="Nucleoside Triphosphate Pyrophosphohydrolase"/>
    <property type="match status" value="1"/>
</dbReference>
<evidence type="ECO:0000256" key="7">
    <source>
        <dbReference type="ARBA" id="ARBA00022842"/>
    </source>
</evidence>
<accession>A0A5Q0BHC6</accession>
<dbReference type="GO" id="GO:0046872">
    <property type="term" value="F:metal ion binding"/>
    <property type="evidence" value="ECO:0007669"/>
    <property type="project" value="UniProtKB-KW"/>
</dbReference>
<evidence type="ECO:0000256" key="13">
    <source>
        <dbReference type="PIRSR" id="PIRSR604385-2"/>
    </source>
</evidence>
<dbReference type="InterPro" id="IPR000086">
    <property type="entry name" value="NUDIX_hydrolase_dom"/>
</dbReference>
<dbReference type="RefSeq" id="WP_153248928.1">
    <property type="nucleotide sequence ID" value="NZ_CP044205.1"/>
</dbReference>
<comment type="catalytic activity">
    <reaction evidence="12">
        <text>ADP-D-ribose + H2O = D-ribose 5-phosphate + AMP + 2 H(+)</text>
        <dbReference type="Rhea" id="RHEA:10412"/>
        <dbReference type="ChEBI" id="CHEBI:15377"/>
        <dbReference type="ChEBI" id="CHEBI:15378"/>
        <dbReference type="ChEBI" id="CHEBI:57967"/>
        <dbReference type="ChEBI" id="CHEBI:78346"/>
        <dbReference type="ChEBI" id="CHEBI:456215"/>
        <dbReference type="EC" id="3.6.1.13"/>
    </reaction>
</comment>
<dbReference type="InterPro" id="IPR015797">
    <property type="entry name" value="NUDIX_hydrolase-like_dom_sf"/>
</dbReference>
<dbReference type="KEGG" id="mmob:F6R98_10215"/>
<evidence type="ECO:0000256" key="1">
    <source>
        <dbReference type="ARBA" id="ARBA00001946"/>
    </source>
</evidence>
<keyword evidence="16" id="KW-1185">Reference proteome</keyword>
<dbReference type="PANTHER" id="PTHR11839">
    <property type="entry name" value="UDP/ADP-SUGAR PYROPHOSPHATASE"/>
    <property type="match status" value="1"/>
</dbReference>
<name>A0A5Q0BHC6_9GAMM</name>
<protein>
    <recommendedName>
        <fullName evidence="4">ADP-ribose pyrophosphatase</fullName>
        <ecNumber evidence="3">3.6.1.13</ecNumber>
    </recommendedName>
    <alternativeName>
        <fullName evidence="9">ADP-ribose diphosphatase</fullName>
    </alternativeName>
    <alternativeName>
        <fullName evidence="11">ADP-ribose phosphohydrolase</fullName>
    </alternativeName>
    <alternativeName>
        <fullName evidence="10">Adenosine diphosphoribose pyrophosphatase</fullName>
    </alternativeName>
</protein>
<dbReference type="OrthoDB" id="5292471at2"/>
<dbReference type="EC" id="3.6.1.13" evidence="3"/>
<evidence type="ECO:0000256" key="5">
    <source>
        <dbReference type="ARBA" id="ARBA00022723"/>
    </source>
</evidence>
<evidence type="ECO:0000256" key="6">
    <source>
        <dbReference type="ARBA" id="ARBA00022801"/>
    </source>
</evidence>
<feature type="binding site" evidence="13">
    <location>
        <position position="153"/>
    </location>
    <ligand>
        <name>Mg(2+)</name>
        <dbReference type="ChEBI" id="CHEBI:18420"/>
        <label>1</label>
    </ligand>
</feature>
<dbReference type="PANTHER" id="PTHR11839:SF5">
    <property type="entry name" value="ADP-RIBOSE PYROPHOSPHATASE"/>
    <property type="match status" value="1"/>
</dbReference>
<reference evidence="15 16" key="1">
    <citation type="submission" date="2019-09" db="EMBL/GenBank/DDBJ databases">
        <title>Ecophysiology of the spiral-shaped methanotroph Methylospira mobilis as revealed by the complete genome sequence.</title>
        <authorList>
            <person name="Oshkin I.Y."/>
            <person name="Dedysh S.N."/>
            <person name="Miroshnikov K."/>
            <person name="Danilova O.V."/>
            <person name="Hakobyan A."/>
            <person name="Liesack W."/>
        </authorList>
    </citation>
    <scope>NUCLEOTIDE SEQUENCE [LARGE SCALE GENOMIC DNA]</scope>
    <source>
        <strain evidence="15 16">Shm1</strain>
    </source>
</reference>
<dbReference type="CDD" id="cd24155">
    <property type="entry name" value="NUDIX_ADPRase"/>
    <property type="match status" value="1"/>
</dbReference>
<dbReference type="PROSITE" id="PS00893">
    <property type="entry name" value="NUDIX_BOX"/>
    <property type="match status" value="1"/>
</dbReference>
<dbReference type="FunCoup" id="A0A5Q0BHC6">
    <property type="interactions" value="308"/>
</dbReference>
<evidence type="ECO:0000256" key="12">
    <source>
        <dbReference type="ARBA" id="ARBA00049546"/>
    </source>
</evidence>
<dbReference type="InParanoid" id="A0A5Q0BHC6"/>